<reference evidence="3 4" key="1">
    <citation type="submission" date="2021-10" db="EMBL/GenBank/DDBJ databases">
        <authorList>
            <person name="Grouzdev D.S."/>
            <person name="Pantiukh K.S."/>
            <person name="Krutkina M.S."/>
        </authorList>
    </citation>
    <scope>NUCLEOTIDE SEQUENCE [LARGE SCALE GENOMIC DNA]</scope>
    <source>
        <strain evidence="3 4">Z-7514</strain>
    </source>
</reference>
<dbReference type="Proteomes" id="UP001199296">
    <property type="component" value="Unassembled WGS sequence"/>
</dbReference>
<proteinExistence type="predicted"/>
<evidence type="ECO:0000313" key="3">
    <source>
        <dbReference type="EMBL" id="MCC3145535.1"/>
    </source>
</evidence>
<name>A0AAW4X176_9FIRM</name>
<dbReference type="EMBL" id="JAJFAT010000013">
    <property type="protein sequence ID" value="MCC3145535.1"/>
    <property type="molecule type" value="Genomic_DNA"/>
</dbReference>
<dbReference type="InterPro" id="IPR036105">
    <property type="entry name" value="DiNase_FeMo-co_biosyn_sf"/>
</dbReference>
<dbReference type="InterPro" id="IPR003731">
    <property type="entry name" value="Di-Nase_FeMo-co_biosynth"/>
</dbReference>
<dbReference type="PANTHER" id="PTHR42983">
    <property type="entry name" value="DINITROGENASE IRON-MOLYBDENUM COFACTOR PROTEIN-RELATED"/>
    <property type="match status" value="1"/>
</dbReference>
<feature type="region of interest" description="Disordered" evidence="1">
    <location>
        <begin position="104"/>
        <end position="124"/>
    </location>
</feature>
<dbReference type="Gene3D" id="3.30.420.130">
    <property type="entry name" value="Dinitrogenase iron-molybdenum cofactor biosynthesis domain"/>
    <property type="match status" value="1"/>
</dbReference>
<keyword evidence="4" id="KW-1185">Reference proteome</keyword>
<dbReference type="AlphaFoldDB" id="A0AAW4X176"/>
<gene>
    <name evidence="3" type="ORF">LJ207_09390</name>
</gene>
<feature type="domain" description="Dinitrogenase iron-molybdenum cofactor biosynthesis" evidence="2">
    <location>
        <begin position="10"/>
        <end position="97"/>
    </location>
</feature>
<accession>A0AAW4X176</accession>
<sequence>MKKIAIPVNGENISAHFGHAPAFNLYTVDNEEIKNEEEIENPGHQPGLLPKLLNEAGADLVISSGMGQKAIAIFAKNNIDVICGAKGNARKAVEEFLHGKLAKSDNNCSHGEEGHHHNGSAHHH</sequence>
<dbReference type="Pfam" id="PF02579">
    <property type="entry name" value="Nitro_FeMo-Co"/>
    <property type="match status" value="1"/>
</dbReference>
<evidence type="ECO:0000256" key="1">
    <source>
        <dbReference type="SAM" id="MobiDB-lite"/>
    </source>
</evidence>
<protein>
    <submittedName>
        <fullName evidence="3">NifB/NifX family molybdenum-iron cluster-binding protein</fullName>
    </submittedName>
</protein>
<evidence type="ECO:0000259" key="2">
    <source>
        <dbReference type="Pfam" id="PF02579"/>
    </source>
</evidence>
<dbReference type="RefSeq" id="WP_229346237.1">
    <property type="nucleotide sequence ID" value="NZ_JAJFAT010000013.1"/>
</dbReference>
<dbReference type="SUPFAM" id="SSF53146">
    <property type="entry name" value="Nitrogenase accessory factor-like"/>
    <property type="match status" value="1"/>
</dbReference>
<evidence type="ECO:0000313" key="4">
    <source>
        <dbReference type="Proteomes" id="UP001199296"/>
    </source>
</evidence>
<comment type="caution">
    <text evidence="3">The sequence shown here is derived from an EMBL/GenBank/DDBJ whole genome shotgun (WGS) entry which is preliminary data.</text>
</comment>
<organism evidence="3 4">
    <name type="scientific">Halanaerobium polyolivorans</name>
    <dbReference type="NCBI Taxonomy" id="2886943"/>
    <lineage>
        <taxon>Bacteria</taxon>
        <taxon>Bacillati</taxon>
        <taxon>Bacillota</taxon>
        <taxon>Clostridia</taxon>
        <taxon>Halanaerobiales</taxon>
        <taxon>Halanaerobiaceae</taxon>
        <taxon>Halanaerobium</taxon>
    </lineage>
</organism>
<dbReference type="PANTHER" id="PTHR42983:SF1">
    <property type="entry name" value="IRON-MOLYBDENUM PROTEIN"/>
    <property type="match status" value="1"/>
</dbReference>